<evidence type="ECO:0000256" key="1">
    <source>
        <dbReference type="SAM" id="MobiDB-lite"/>
    </source>
</evidence>
<sequence>MARLAAYYQEDFHYPAPGYGPKQSKSAYLVYEGLQNNLGHPVNGKRIRGLTASEPMLSPKFVHPADAEIMSLKQRPMMYGSQFFESPHISKQHFDNVCNAPVPNNRMARYETGVFDSDSISSFGDMPAYDNRYTNRPRSHHRDKARNRFSYAEPGSYAPHQAFERHQQARQLNEAEFTHYDNRFLHPDNYYIESPEHNLSPQTFYRPESRQGKWHWVSARAPFLSPPSPLDSGLSSQSITSTPSLETEPVLFRDDAYRNEEHPRCLCPKVTYPNSRNHLHPLNRYESGRTSPGARSVSQHSQVSANHKGRIPNSGKAMSYAGDSFDGDNLFGQIRYGKLGIVGEPTDLELTNTPKKRLDNFRDQDCHSNMQESEMSCFFGEEDNILPPQKPIRRKSHKSTPNYSRPCVIIIESPEKSGSSDEASSVERDKSPGPESPMSVTNSTSESPSVSSSNNELDNDDRRKSNKTAEHEIRELEDMYKKCNLNDRDLLDRAERRDLPTAHQEKIGHRLMRSNSDTLYEVMSPVFHNPYETPRRAPPLRRSGLPDRMADDMALRKLRKSATSSSSHPGENTITYMLCSNHFTPTVPVGKDFLMRDYPDVELDDLSYRKHYFGKKNRIPDPQPPFGIPLRPPPPQKVYTDYLHVVPSSAPQPLCHPRGNPDVVRDDMAFRTLRKEEPERIYYDISQVYRKNKR</sequence>
<dbReference type="Proteomes" id="UP001054837">
    <property type="component" value="Unassembled WGS sequence"/>
</dbReference>
<name>A0AAV4X410_9ARAC</name>
<accession>A0AAV4X410</accession>
<feature type="region of interest" description="Disordered" evidence="1">
    <location>
        <begin position="287"/>
        <end position="315"/>
    </location>
</feature>
<organism evidence="2 3">
    <name type="scientific">Caerostris darwini</name>
    <dbReference type="NCBI Taxonomy" id="1538125"/>
    <lineage>
        <taxon>Eukaryota</taxon>
        <taxon>Metazoa</taxon>
        <taxon>Ecdysozoa</taxon>
        <taxon>Arthropoda</taxon>
        <taxon>Chelicerata</taxon>
        <taxon>Arachnida</taxon>
        <taxon>Araneae</taxon>
        <taxon>Araneomorphae</taxon>
        <taxon>Entelegynae</taxon>
        <taxon>Araneoidea</taxon>
        <taxon>Araneidae</taxon>
        <taxon>Caerostris</taxon>
    </lineage>
</organism>
<evidence type="ECO:0000313" key="2">
    <source>
        <dbReference type="EMBL" id="GIY88484.1"/>
    </source>
</evidence>
<feature type="compositionally biased region" description="Polar residues" evidence="1">
    <location>
        <begin position="296"/>
        <end position="305"/>
    </location>
</feature>
<feature type="region of interest" description="Disordered" evidence="1">
    <location>
        <begin position="387"/>
        <end position="473"/>
    </location>
</feature>
<feature type="compositionally biased region" description="Basic and acidic residues" evidence="1">
    <location>
        <begin position="413"/>
        <end position="432"/>
    </location>
</feature>
<evidence type="ECO:0000313" key="3">
    <source>
        <dbReference type="Proteomes" id="UP001054837"/>
    </source>
</evidence>
<gene>
    <name evidence="2" type="primary">AVEN_73598_1</name>
    <name evidence="2" type="ORF">CDAR_585481</name>
</gene>
<feature type="compositionally biased region" description="Basic and acidic residues" evidence="1">
    <location>
        <begin position="460"/>
        <end position="473"/>
    </location>
</feature>
<reference evidence="2 3" key="1">
    <citation type="submission" date="2021-06" db="EMBL/GenBank/DDBJ databases">
        <title>Caerostris darwini draft genome.</title>
        <authorList>
            <person name="Kono N."/>
            <person name="Arakawa K."/>
        </authorList>
    </citation>
    <scope>NUCLEOTIDE SEQUENCE [LARGE SCALE GENOMIC DNA]</scope>
</reference>
<keyword evidence="3" id="KW-1185">Reference proteome</keyword>
<feature type="compositionally biased region" description="Low complexity" evidence="1">
    <location>
        <begin position="439"/>
        <end position="456"/>
    </location>
</feature>
<comment type="caution">
    <text evidence="2">The sequence shown here is derived from an EMBL/GenBank/DDBJ whole genome shotgun (WGS) entry which is preliminary data.</text>
</comment>
<dbReference type="AlphaFoldDB" id="A0AAV4X410"/>
<protein>
    <submittedName>
        <fullName evidence="2">Uncharacterized protein</fullName>
    </submittedName>
</protein>
<proteinExistence type="predicted"/>
<dbReference type="EMBL" id="BPLQ01015494">
    <property type="protein sequence ID" value="GIY88484.1"/>
    <property type="molecule type" value="Genomic_DNA"/>
</dbReference>